<evidence type="ECO:0000256" key="21">
    <source>
        <dbReference type="ARBA" id="ARBA00022741"/>
    </source>
</evidence>
<dbReference type="InterPro" id="IPR003137">
    <property type="entry name" value="PA_domain"/>
</dbReference>
<evidence type="ECO:0000256" key="19">
    <source>
        <dbReference type="ARBA" id="ARBA00022692"/>
    </source>
</evidence>
<dbReference type="SUPFAM" id="SSF54001">
    <property type="entry name" value="Cysteine proteinases"/>
    <property type="match status" value="1"/>
</dbReference>
<dbReference type="GO" id="GO:0046872">
    <property type="term" value="F:metal ion binding"/>
    <property type="evidence" value="ECO:0007669"/>
    <property type="project" value="UniProtKB-KW"/>
</dbReference>
<dbReference type="InterPro" id="IPR004166">
    <property type="entry name" value="a-kinase_dom"/>
</dbReference>
<feature type="domain" description="Alpha-type protein kinase" evidence="47">
    <location>
        <begin position="1538"/>
        <end position="1768"/>
    </location>
</feature>
<dbReference type="InterPro" id="IPR032415">
    <property type="entry name" value="TRPM_tetra"/>
</dbReference>
<dbReference type="CDD" id="cd02674">
    <property type="entry name" value="Peptidase_C19R"/>
    <property type="match status" value="1"/>
</dbReference>
<dbReference type="InterPro" id="IPR011009">
    <property type="entry name" value="Kinase-like_dom_sf"/>
</dbReference>
<feature type="domain" description="USP" evidence="46">
    <location>
        <begin position="1799"/>
        <end position="2117"/>
    </location>
</feature>
<dbReference type="PROSITE" id="PS00973">
    <property type="entry name" value="USP_2"/>
    <property type="match status" value="1"/>
</dbReference>
<comment type="catalytic activity">
    <reaction evidence="39">
        <text>Ca(2+)(in) = Ca(2+)(out)</text>
        <dbReference type="Rhea" id="RHEA:29671"/>
        <dbReference type="ChEBI" id="CHEBI:29108"/>
    </reaction>
</comment>
<evidence type="ECO:0000256" key="24">
    <source>
        <dbReference type="ARBA" id="ARBA00022801"/>
    </source>
</evidence>
<dbReference type="GO" id="GO:0032731">
    <property type="term" value="P:positive regulation of interleukin-1 beta production"/>
    <property type="evidence" value="ECO:0007669"/>
    <property type="project" value="UniProtKB-ARBA"/>
</dbReference>
<dbReference type="GO" id="GO:0006508">
    <property type="term" value="P:proteolysis"/>
    <property type="evidence" value="ECO:0007669"/>
    <property type="project" value="UniProtKB-KW"/>
</dbReference>
<dbReference type="InterPro" id="IPR007369">
    <property type="entry name" value="Peptidase_A22B_SPP"/>
</dbReference>
<evidence type="ECO:0000256" key="1">
    <source>
        <dbReference type="ARBA" id="ARBA00000707"/>
    </source>
</evidence>
<evidence type="ECO:0000256" key="42">
    <source>
        <dbReference type="ARBA" id="ARBA00059253"/>
    </source>
</evidence>
<evidence type="ECO:0000313" key="49">
    <source>
        <dbReference type="Proteomes" id="UP000001075"/>
    </source>
</evidence>
<evidence type="ECO:0000256" key="37">
    <source>
        <dbReference type="ARBA" id="ARBA00034269"/>
    </source>
</evidence>
<feature type="non-terminal residue" evidence="48">
    <location>
        <position position="1"/>
    </location>
</feature>
<comment type="similarity">
    <text evidence="7">Belongs to the peptidase C19 family.</text>
</comment>
<keyword evidence="35" id="KW-0131">Cell cycle</keyword>
<evidence type="ECO:0000256" key="4">
    <source>
        <dbReference type="ARBA" id="ARBA00004366"/>
    </source>
</evidence>
<dbReference type="Pfam" id="PF00443">
    <property type="entry name" value="UCH"/>
    <property type="match status" value="1"/>
</dbReference>
<evidence type="ECO:0000256" key="43">
    <source>
        <dbReference type="ARBA" id="ARBA00071632"/>
    </source>
</evidence>
<protein>
    <recommendedName>
        <fullName evidence="43">Ubiquitin carboxyl-terminal hydrolase 50</fullName>
        <ecNumber evidence="8">2.7.11.1</ecNumber>
        <ecNumber evidence="9">3.4.19.12</ecNumber>
    </recommendedName>
</protein>
<keyword evidence="32" id="KW-0206">Cytoskeleton</keyword>
<dbReference type="InterPro" id="IPR018200">
    <property type="entry name" value="USP_CS"/>
</dbReference>
<organism evidence="48 49">
    <name type="scientific">Cricetulus griseus</name>
    <name type="common">Chinese hamster</name>
    <name type="synonym">Cricetulus barabensis griseus</name>
    <dbReference type="NCBI Taxonomy" id="10029"/>
    <lineage>
        <taxon>Eukaryota</taxon>
        <taxon>Metazoa</taxon>
        <taxon>Chordata</taxon>
        <taxon>Craniata</taxon>
        <taxon>Vertebrata</taxon>
        <taxon>Euteleostomi</taxon>
        <taxon>Mammalia</taxon>
        <taxon>Eutheria</taxon>
        <taxon>Euarchontoglires</taxon>
        <taxon>Glires</taxon>
        <taxon>Rodentia</taxon>
        <taxon>Myomorpha</taxon>
        <taxon>Muroidea</taxon>
        <taxon>Cricetidae</taxon>
        <taxon>Cricetinae</taxon>
        <taxon>Cricetulus</taxon>
    </lineage>
</organism>
<evidence type="ECO:0000313" key="48">
    <source>
        <dbReference type="EMBL" id="EGW04988.1"/>
    </source>
</evidence>
<reference evidence="49" key="1">
    <citation type="journal article" date="2011" name="Nat. Biotechnol.">
        <title>The genomic sequence of the Chinese hamster ovary (CHO)-K1 cell line.</title>
        <authorList>
            <person name="Xu X."/>
            <person name="Nagarajan H."/>
            <person name="Lewis N.E."/>
            <person name="Pan S."/>
            <person name="Cai Z."/>
            <person name="Liu X."/>
            <person name="Chen W."/>
            <person name="Xie M."/>
            <person name="Wang W."/>
            <person name="Hammond S."/>
            <person name="Andersen M.R."/>
            <person name="Neff N."/>
            <person name="Passarelli B."/>
            <person name="Koh W."/>
            <person name="Fan H.C."/>
            <person name="Wang J."/>
            <person name="Gui Y."/>
            <person name="Lee K.H."/>
            <person name="Betenbaugh M.J."/>
            <person name="Quake S.R."/>
            <person name="Famili I."/>
            <person name="Palsson B.O."/>
            <person name="Wang J."/>
        </authorList>
    </citation>
    <scope>NUCLEOTIDE SEQUENCE [LARGE SCALE GENOMIC DNA]</scope>
    <source>
        <strain evidence="49">CHO K1 cell line</strain>
    </source>
</reference>
<dbReference type="CDD" id="cd16971">
    <property type="entry name" value="Alpha_kinase_ChaK1_TRMP7"/>
    <property type="match status" value="1"/>
</dbReference>
<dbReference type="PROSITE" id="PS50235">
    <property type="entry name" value="USP_3"/>
    <property type="match status" value="1"/>
</dbReference>
<keyword evidence="13" id="KW-0723">Serine/threonine-protein kinase</keyword>
<dbReference type="InterPro" id="IPR037162">
    <property type="entry name" value="TRPM_tetra_sf"/>
</dbReference>
<dbReference type="InParanoid" id="G3H045"/>
<evidence type="ECO:0000256" key="36">
    <source>
        <dbReference type="ARBA" id="ARBA00025760"/>
    </source>
</evidence>
<proteinExistence type="inferred from homology"/>
<evidence type="ECO:0000256" key="18">
    <source>
        <dbReference type="ARBA" id="ARBA00022679"/>
    </source>
</evidence>
<name>G3H045_CRIGR</name>
<evidence type="ECO:0000256" key="13">
    <source>
        <dbReference type="ARBA" id="ARBA00022527"/>
    </source>
</evidence>
<keyword evidence="18" id="KW-0808">Transferase</keyword>
<dbReference type="Pfam" id="PF04258">
    <property type="entry name" value="Peptidase_A22B"/>
    <property type="match status" value="2"/>
</dbReference>
<keyword evidence="22" id="KW-0418">Kinase</keyword>
<dbReference type="MEROPS" id="C19.058"/>
<dbReference type="SUPFAM" id="SSF56112">
    <property type="entry name" value="Protein kinase-like (PK-like)"/>
    <property type="match status" value="1"/>
</dbReference>
<evidence type="ECO:0000256" key="38">
    <source>
        <dbReference type="ARBA" id="ARBA00034634"/>
    </source>
</evidence>
<comment type="catalytic activity">
    <reaction evidence="41">
        <text>L-seryl-[protein] + ATP = O-phospho-L-seryl-[protein] + ADP + H(+)</text>
        <dbReference type="Rhea" id="RHEA:17989"/>
        <dbReference type="Rhea" id="RHEA-COMP:9863"/>
        <dbReference type="Rhea" id="RHEA-COMP:11604"/>
        <dbReference type="ChEBI" id="CHEBI:15378"/>
        <dbReference type="ChEBI" id="CHEBI:29999"/>
        <dbReference type="ChEBI" id="CHEBI:30616"/>
        <dbReference type="ChEBI" id="CHEBI:83421"/>
        <dbReference type="ChEBI" id="CHEBI:456216"/>
        <dbReference type="EC" id="2.7.11.1"/>
    </reaction>
</comment>
<dbReference type="FunCoup" id="G3H045">
    <property type="interactions" value="1944"/>
</dbReference>
<comment type="catalytic activity">
    <reaction evidence="37">
        <text>Mg(2+)(in) = Mg(2+)(out)</text>
        <dbReference type="Rhea" id="RHEA:29827"/>
        <dbReference type="ChEBI" id="CHEBI:18420"/>
    </reaction>
</comment>
<evidence type="ECO:0000256" key="32">
    <source>
        <dbReference type="ARBA" id="ARBA00023212"/>
    </source>
</evidence>
<dbReference type="Pfam" id="PF25508">
    <property type="entry name" value="TRPM2"/>
    <property type="match status" value="2"/>
</dbReference>
<dbReference type="GO" id="GO:0016579">
    <property type="term" value="P:protein deubiquitination"/>
    <property type="evidence" value="ECO:0007669"/>
    <property type="project" value="InterPro"/>
</dbReference>
<comment type="similarity">
    <text evidence="36">In the C-terminal section; belongs to the protein kinase superfamily. Alpha-type protein kinase family. ALPK subfamily.</text>
</comment>
<dbReference type="GO" id="GO:0051262">
    <property type="term" value="P:protein tetramerization"/>
    <property type="evidence" value="ECO:0007669"/>
    <property type="project" value="InterPro"/>
</dbReference>
<comment type="catalytic activity">
    <reaction evidence="38">
        <text>Zn(2+)(in) = Zn(2+)(out)</text>
        <dbReference type="Rhea" id="RHEA:29351"/>
        <dbReference type="ChEBI" id="CHEBI:29105"/>
    </reaction>
</comment>
<dbReference type="InterPro" id="IPR038765">
    <property type="entry name" value="Papain-like_cys_pep_sf"/>
</dbReference>
<evidence type="ECO:0000259" key="46">
    <source>
        <dbReference type="PROSITE" id="PS50235"/>
    </source>
</evidence>
<dbReference type="PROSITE" id="PS00972">
    <property type="entry name" value="USP_1"/>
    <property type="match status" value="1"/>
</dbReference>
<keyword evidence="48" id="KW-0675">Receptor</keyword>
<feature type="transmembrane region" description="Helical" evidence="45">
    <location>
        <begin position="195"/>
        <end position="216"/>
    </location>
</feature>
<dbReference type="InterPro" id="IPR001394">
    <property type="entry name" value="Peptidase_C19_UCH"/>
</dbReference>
<comment type="catalytic activity">
    <reaction evidence="1">
        <text>Thiol-dependent hydrolysis of ester, thioester, amide, peptide and isopeptide bonds formed by the C-terminal Gly of ubiquitin (a 76-residue protein attached to proteins as an intracellular targeting signal).</text>
        <dbReference type="EC" id="3.4.19.12"/>
    </reaction>
</comment>
<feature type="transmembrane region" description="Helical" evidence="45">
    <location>
        <begin position="966"/>
        <end position="988"/>
    </location>
</feature>
<evidence type="ECO:0000256" key="8">
    <source>
        <dbReference type="ARBA" id="ARBA00012513"/>
    </source>
</evidence>
<keyword evidence="15" id="KW-0109">Calcium transport</keyword>
<dbReference type="PANTHER" id="PTHR13800">
    <property type="entry name" value="TRANSIENT RECEPTOR POTENTIAL CATION CHANNEL, SUBFAMILY M, MEMBER 6"/>
    <property type="match status" value="1"/>
</dbReference>
<evidence type="ECO:0000256" key="7">
    <source>
        <dbReference type="ARBA" id="ARBA00009085"/>
    </source>
</evidence>
<feature type="transmembrane region" description="Helical" evidence="45">
    <location>
        <begin position="167"/>
        <end position="189"/>
    </location>
</feature>
<evidence type="ECO:0000256" key="26">
    <source>
        <dbReference type="ARBA" id="ARBA00022833"/>
    </source>
</evidence>
<keyword evidence="31 45" id="KW-0472">Membrane</keyword>
<keyword evidence="19 45" id="KW-0812">Transmembrane</keyword>
<keyword evidence="25" id="KW-0788">Thiol protease</keyword>
<keyword evidence="29 45" id="KW-1133">Transmembrane helix</keyword>
<dbReference type="GO" id="GO:0004674">
    <property type="term" value="F:protein serine/threonine kinase activity"/>
    <property type="evidence" value="ECO:0007669"/>
    <property type="project" value="UniProtKB-KW"/>
</dbReference>
<dbReference type="GO" id="GO:0005886">
    <property type="term" value="C:plasma membrane"/>
    <property type="evidence" value="ECO:0007669"/>
    <property type="project" value="UniProtKB-SubCell"/>
</dbReference>
<evidence type="ECO:0000256" key="23">
    <source>
        <dbReference type="ARBA" id="ARBA00022786"/>
    </source>
</evidence>
<keyword evidence="12" id="KW-0963">Cytoplasm</keyword>
<keyword evidence="16" id="KW-0645">Protease</keyword>
<evidence type="ECO:0000256" key="22">
    <source>
        <dbReference type="ARBA" id="ARBA00022777"/>
    </source>
</evidence>
<keyword evidence="17" id="KW-0107">Calcium channel</keyword>
<evidence type="ECO:0000256" key="3">
    <source>
        <dbReference type="ARBA" id="ARBA00004300"/>
    </source>
</evidence>
<dbReference type="PaxDb" id="10029-XP_007623012.1"/>
<evidence type="ECO:0000256" key="12">
    <source>
        <dbReference type="ARBA" id="ARBA00022490"/>
    </source>
</evidence>
<evidence type="ECO:0000256" key="41">
    <source>
        <dbReference type="ARBA" id="ARBA00048679"/>
    </source>
</evidence>
<comment type="catalytic activity">
    <reaction evidence="40">
        <text>L-threonyl-[protein] + ATP = O-phospho-L-threonyl-[protein] + ADP + H(+)</text>
        <dbReference type="Rhea" id="RHEA:46608"/>
        <dbReference type="Rhea" id="RHEA-COMP:11060"/>
        <dbReference type="Rhea" id="RHEA-COMP:11605"/>
        <dbReference type="ChEBI" id="CHEBI:15378"/>
        <dbReference type="ChEBI" id="CHEBI:30013"/>
        <dbReference type="ChEBI" id="CHEBI:30616"/>
        <dbReference type="ChEBI" id="CHEBI:61977"/>
        <dbReference type="ChEBI" id="CHEBI:456216"/>
        <dbReference type="EC" id="2.7.11.1"/>
    </reaction>
</comment>
<dbReference type="GO" id="GO:0031090">
    <property type="term" value="C:organelle membrane"/>
    <property type="evidence" value="ECO:0007669"/>
    <property type="project" value="UniProtKB-ARBA"/>
</dbReference>
<evidence type="ECO:0000256" key="39">
    <source>
        <dbReference type="ARBA" id="ARBA00036634"/>
    </source>
</evidence>
<dbReference type="GO" id="GO:0005813">
    <property type="term" value="C:centrosome"/>
    <property type="evidence" value="ECO:0007669"/>
    <property type="project" value="UniProtKB-SubCell"/>
</dbReference>
<dbReference type="FunFam" id="1.20.5.1010:FF:000002">
    <property type="entry name" value="Transient receptor potential cation channel subfamily M member 7"/>
    <property type="match status" value="1"/>
</dbReference>
<dbReference type="Pfam" id="PF16519">
    <property type="entry name" value="TRPM_tetra"/>
    <property type="match status" value="1"/>
</dbReference>
<feature type="transmembrane region" description="Helical" evidence="45">
    <location>
        <begin position="400"/>
        <end position="417"/>
    </location>
</feature>
<comment type="similarity">
    <text evidence="6">Belongs to the peptidase A22B family.</text>
</comment>
<dbReference type="SMART" id="SM00730">
    <property type="entry name" value="PSN"/>
    <property type="match status" value="1"/>
</dbReference>
<keyword evidence="34" id="KW-0407">Ion channel</keyword>
<dbReference type="FunFam" id="3.20.200.10:FF:000001">
    <property type="entry name" value="Transient receptor potential cation channel, subfamily M, member 7"/>
    <property type="match status" value="1"/>
</dbReference>
<evidence type="ECO:0000256" key="5">
    <source>
        <dbReference type="ARBA" id="ARBA00004651"/>
    </source>
</evidence>
<keyword evidence="20" id="KW-0479">Metal-binding</keyword>
<evidence type="ECO:0000256" key="30">
    <source>
        <dbReference type="ARBA" id="ARBA00023065"/>
    </source>
</evidence>
<feature type="transmembrane region" description="Helical" evidence="45">
    <location>
        <begin position="899"/>
        <end position="921"/>
    </location>
</feature>
<feature type="compositionally biased region" description="Polar residues" evidence="44">
    <location>
        <begin position="1441"/>
        <end position="1453"/>
    </location>
</feature>
<evidence type="ECO:0000256" key="11">
    <source>
        <dbReference type="ARBA" id="ARBA00022475"/>
    </source>
</evidence>
<comment type="function">
    <text evidence="42">Deubiquitinating enzyme that removes conjugated ubiquitin from specific proteins to regulate different cellular processes. Regulates the inflammasome signaling pathway by deubiquitinating 'Lys-63'-linked polyubiquitination of the PYCARD/ASC adapter protein. Regulates the ubiquitination and stability of the ACE2 protein. Acts as a negative regulator of the G2/M checkpoint pathway, by preventing serine/threonine kinase WEE1 degradation, thereby repressing entry into mitosis following activation of the G2/M DNA damage checkpoint.</text>
</comment>
<feature type="transmembrane region" description="Helical" evidence="45">
    <location>
        <begin position="259"/>
        <end position="279"/>
    </location>
</feature>
<keyword evidence="10" id="KW-0813">Transport</keyword>
<evidence type="ECO:0000256" key="44">
    <source>
        <dbReference type="SAM" id="MobiDB-lite"/>
    </source>
</evidence>
<dbReference type="InterPro" id="IPR028889">
    <property type="entry name" value="USP"/>
</dbReference>
<dbReference type="Proteomes" id="UP000001075">
    <property type="component" value="Unassembled WGS sequence"/>
</dbReference>
<keyword evidence="23" id="KW-0833">Ubl conjugation pathway</keyword>
<accession>G3H045</accession>
<keyword evidence="24" id="KW-0378">Hydrolase</keyword>
<sequence>TAAQEAILHASANGASLLSKDYCMHYNPKWTTLPSSLENATSLSLMNLTGTPLCHPSDIPPDGIKNKAVVVQWGPCNFLEKARVAQQGGAEALLIANSSVLTLGDNITVQMYSPSWPNFDYTMVVIFVIAVFTVALGGYWSGLIELENMKSVTDADEKETRRKKDEYLTFSPLTVVAFVVICCVMIVLLYFFYKWLVYVMIAIFCIASAVSLYNCLAALVDRMPCGQCTWAWILQDILGIAFCLNLIKTMKLPNFKSCVILLGLLLVYDVFFVFITPFFTKNGESIMVELAAGPFENAEKNDGNFVEATGQPSAPHEKLPVLIRVPKLICYSVMSVCFMPVSILGFGDIIVPGLLIAYCRRFDVQTGSSSIYFISSTIAYAVGMIITFVVLVLMKKGQPALLYLVPCTLLAASVVAWSRKEMKKFWKGNSYQITVFHIGSEEHQDIDVAILTALLKGTNASAFDQLILTLAWDRVDIAKNHVFVYGQQWLVGSLEQAMLDALVMDRVSFVKLLIENGVSMHKFLTIPRLEELYNTKQGPTNPMLFHLIRDVKQGNLPPGYKITLIDIGLVIEYLMGGTYRCTYTRKRFRLIYNSLGGNNRLRKSHETFGNRADKKEKMRHNHFIKTAQPYRPKMDTTMEEGKKKRTKDEIVDIDDPETKRFPDPLNELLIWACLMKRQVMARFLWQHGEESMAKALVACKIYRSMAYEAKQSDLVDDTSEELKQYSNDFGQLAVELLEQSFRQDETMAMKLLTYELKNWSNSTCLKLAVSSRLRPFVAHTCTQMLLSDMWMGRLNMRKNSWYKVILSILVPPAILMLEYKTKAEMSHIPQSQDAHQMTMEDSENNFHNITEEIPMEVFKEVRILDNSEGKNEMEIHIKSKKLPITRKFYAFYHAPIVKFWFNTLAYLGFLMLYTFVVLVQMEQLPSVQEWIVIAYIFTYAIEKVREVFMSEAGKISQKIKVWFSDYFNVSDTIAIVSFFIGFGLRFGAKWNFLNAYDNHVFVAGRLIYCLNIIFWYVRLLDFLAVNQQAGPYVMMIGKMVANMFYIVVIMALVLLSFGVPRKAILYPHEAPSWSLAKDIVFHPYWMIFGEVYAYEIDVCANDSTIKEICGPGTWLTPFLQAVYLFVQYIIMVNLLIAFFNNVYLQVKAISNIVWKYQRYHFIMAYHEKPVLPPPLIILSHIVSLFCCVCKRRKKDKTSDGPKLFLTEEDQKKLHDFEEQCVEMYFDEKDDKFHSGSEERIRVTFERVEQMCIQIKEVGDRVNYIKRSLQSLDSQIGHLQDLSALTVDTLKTLTAQKASEASKVHNEITRELSISKHLAQNLIDDVPVRPMWKKHSVVNTLSSSLPQGDRESNNPFLCNIFMKDEKDPQYNLFCQDLPVIPQRREFNIPEAGSSCGALFPSAVSPPELRQRRHGVEILKVFNKNQKLGSSPNSSPHMSSPPTKFSVSTPSQPSCKSHLESATKEPEPVFYKATEGDNIEFGAFVGLASPFKPVMDTNYYYSAVERNNLMRLSQSIPFVPVPPRGEPVTVYRLEESSPSILNNSMSSWSQLGLCAKIEFLSKEEMGGGLRRAVKVQCTWSEHDILKSGHLYIIKSFLPEVVNTWSSIYKEDTVLHLCLREIQQQRAAQKLTFAFNQMKPKSIPYSPRFLEVFLLYCHSAGQWFAVEECMTGEFRKYNNNNGDEIIPTNTLEEIMLAFSHWTYEYTRGELLVLDLQGVGENLTDPSVIKAEEKRSCDMVFGPANLGEDAIKNFRAKHHCNSCCRKLKLPGKNFPSFSVVSSECADYDSLPEFETQLHFQGVTGLRNLGNTCYMNAILQCLCNISPLVEYFLSGKYITALQKDCSEVTTAFAYLMTDMWLGDSDCVSPEIFLSALGSLYPAFLKKTQQDAQEFLIYVLNELHEALKKHCRRRAYERRSSQKCCRKVMASETSIITRLFEGQLNYSITCLKCENCTYKNEVFTVLSLPIPSEYECSLQDCLQCFFQQDTLTWNNQIHCSFCEIKQETAVRATISKAPKIIVFHLKRFDIQGSVKRKLRTDIRYPLTNLDITPYICPVFRKHPKYNLCAVVNHFGDLDGGHYTAFCKNSVTQAWYSFDDTRVSEIPDTSVQTATAYLLFYSCQPFSIPTQRPKS</sequence>
<dbReference type="EC" id="3.4.19.12" evidence="9"/>
<feature type="transmembrane region" description="Helical" evidence="45">
    <location>
        <begin position="1121"/>
        <end position="1144"/>
    </location>
</feature>
<evidence type="ECO:0000256" key="6">
    <source>
        <dbReference type="ARBA" id="ARBA00006859"/>
    </source>
</evidence>
<evidence type="ECO:0000256" key="34">
    <source>
        <dbReference type="ARBA" id="ARBA00023303"/>
    </source>
</evidence>
<evidence type="ECO:0000256" key="33">
    <source>
        <dbReference type="ARBA" id="ARBA00023242"/>
    </source>
</evidence>
<evidence type="ECO:0000256" key="10">
    <source>
        <dbReference type="ARBA" id="ARBA00022448"/>
    </source>
</evidence>
<feature type="transmembrane region" description="Helical" evidence="45">
    <location>
        <begin position="371"/>
        <end position="393"/>
    </location>
</feature>
<comment type="subcellular location">
    <subcellularLocation>
        <location evidence="5">Cell membrane</location>
        <topology evidence="5">Multi-pass membrane protein</topology>
    </subcellularLocation>
    <subcellularLocation>
        <location evidence="3">Cytoplasm</location>
        <location evidence="3">Cytoskeleton</location>
        <location evidence="3">Microtubule organizing center</location>
        <location evidence="3">Centrosome</location>
    </subcellularLocation>
    <subcellularLocation>
        <location evidence="4">Membrane</location>
        <topology evidence="4">Multi-pass membrane protein</topology>
        <orientation evidence="4">Lumenal side</orientation>
    </subcellularLocation>
    <subcellularLocation>
        <location evidence="2">Nucleus</location>
    </subcellularLocation>
</comment>
<dbReference type="GO" id="GO:0005524">
    <property type="term" value="F:ATP binding"/>
    <property type="evidence" value="ECO:0007669"/>
    <property type="project" value="UniProtKB-KW"/>
</dbReference>
<dbReference type="Gene3D" id="3.90.70.10">
    <property type="entry name" value="Cysteine proteinases"/>
    <property type="match status" value="1"/>
</dbReference>
<evidence type="ECO:0000256" key="25">
    <source>
        <dbReference type="ARBA" id="ARBA00022807"/>
    </source>
</evidence>
<dbReference type="STRING" id="10029.G3H045"/>
<feature type="transmembrane region" description="Helical" evidence="45">
    <location>
        <begin position="1000"/>
        <end position="1019"/>
    </location>
</feature>
<evidence type="ECO:0000256" key="14">
    <source>
        <dbReference type="ARBA" id="ARBA00022553"/>
    </source>
</evidence>
<dbReference type="Gene3D" id="3.20.200.10">
    <property type="entry name" value="MHCK/EF2 kinase"/>
    <property type="match status" value="1"/>
</dbReference>
<evidence type="ECO:0000259" key="47">
    <source>
        <dbReference type="PROSITE" id="PS51158"/>
    </source>
</evidence>
<dbReference type="Gene3D" id="3.50.30.30">
    <property type="match status" value="1"/>
</dbReference>
<evidence type="ECO:0000256" key="15">
    <source>
        <dbReference type="ARBA" id="ARBA00022568"/>
    </source>
</evidence>
<evidence type="ECO:0000256" key="31">
    <source>
        <dbReference type="ARBA" id="ARBA00023136"/>
    </source>
</evidence>
<dbReference type="InterPro" id="IPR057366">
    <property type="entry name" value="TRPM-like"/>
</dbReference>
<evidence type="ECO:0000256" key="17">
    <source>
        <dbReference type="ARBA" id="ARBA00022673"/>
    </source>
</evidence>
<feature type="transmembrane region" description="Helical" evidence="45">
    <location>
        <begin position="328"/>
        <end position="351"/>
    </location>
</feature>
<dbReference type="EMBL" id="JH000086">
    <property type="protein sequence ID" value="EGW04988.1"/>
    <property type="molecule type" value="Genomic_DNA"/>
</dbReference>
<dbReference type="GO" id="GO:0055080">
    <property type="term" value="P:monoatomic cation homeostasis"/>
    <property type="evidence" value="ECO:0007669"/>
    <property type="project" value="TreeGrafter"/>
</dbReference>
<keyword evidence="33" id="KW-0539">Nucleus</keyword>
<keyword evidence="27" id="KW-0106">Calcium</keyword>
<evidence type="ECO:0000256" key="45">
    <source>
        <dbReference type="SAM" id="Phobius"/>
    </source>
</evidence>
<keyword evidence="26" id="KW-0862">Zinc</keyword>
<dbReference type="GO" id="GO:0005737">
    <property type="term" value="C:cytoplasm"/>
    <property type="evidence" value="ECO:0007669"/>
    <property type="project" value="UniProtKB-ARBA"/>
</dbReference>
<evidence type="ECO:0000256" key="16">
    <source>
        <dbReference type="ARBA" id="ARBA00022670"/>
    </source>
</evidence>
<evidence type="ECO:0000256" key="29">
    <source>
        <dbReference type="ARBA" id="ARBA00022989"/>
    </source>
</evidence>
<keyword evidence="30" id="KW-0406">Ion transport</keyword>
<dbReference type="EC" id="2.7.11.1" evidence="8"/>
<keyword evidence="21" id="KW-0547">Nucleotide-binding</keyword>
<keyword evidence="28" id="KW-0067">ATP-binding</keyword>
<dbReference type="FunFam" id="3.30.200.20:FF:000129">
    <property type="entry name" value="Transient receptor potential cation channel, subfamily M, member 7"/>
    <property type="match status" value="1"/>
</dbReference>
<dbReference type="Gene3D" id="3.30.200.20">
    <property type="entry name" value="Phosphorylase Kinase, domain 1"/>
    <property type="match status" value="1"/>
</dbReference>
<gene>
    <name evidence="48" type="ORF">I79_003493</name>
</gene>
<evidence type="ECO:0000256" key="40">
    <source>
        <dbReference type="ARBA" id="ARBA00047899"/>
    </source>
</evidence>
<dbReference type="GO" id="GO:0005262">
    <property type="term" value="F:calcium channel activity"/>
    <property type="evidence" value="ECO:0007669"/>
    <property type="project" value="UniProtKB-KW"/>
</dbReference>
<dbReference type="Pfam" id="PF02816">
    <property type="entry name" value="Alpha_kinase"/>
    <property type="match status" value="1"/>
</dbReference>
<dbReference type="PROSITE" id="PS51158">
    <property type="entry name" value="ALPHA_KINASE"/>
    <property type="match status" value="1"/>
</dbReference>
<keyword evidence="14" id="KW-0597">Phosphoprotein</keyword>
<dbReference type="FunFam" id="3.90.70.10:FF:000084">
    <property type="entry name" value="inactive ubiquitin carboxyl-terminal hydrolase 50"/>
    <property type="match status" value="1"/>
</dbReference>
<dbReference type="GO" id="GO:0004843">
    <property type="term" value="F:cysteine-type deubiquitinase activity"/>
    <property type="evidence" value="ECO:0007669"/>
    <property type="project" value="UniProtKB-EC"/>
</dbReference>
<evidence type="ECO:0000256" key="28">
    <source>
        <dbReference type="ARBA" id="ARBA00022840"/>
    </source>
</evidence>
<feature type="region of interest" description="Disordered" evidence="44">
    <location>
        <begin position="1424"/>
        <end position="1460"/>
    </location>
</feature>
<dbReference type="eggNOG" id="KOG3614">
    <property type="taxonomic scope" value="Eukaryota"/>
</dbReference>
<keyword evidence="11" id="KW-1003">Cell membrane</keyword>
<dbReference type="InterPro" id="IPR029601">
    <property type="entry name" value="TRPM7_a-kinase_dom"/>
</dbReference>
<dbReference type="SMART" id="SM00811">
    <property type="entry name" value="Alpha_kinase"/>
    <property type="match status" value="1"/>
</dbReference>
<feature type="transmembrane region" description="Helical" evidence="45">
    <location>
        <begin position="1040"/>
        <end position="1059"/>
    </location>
</feature>
<dbReference type="GO" id="GO:1900227">
    <property type="term" value="P:positive regulation of NLRP3 inflammasome complex assembly"/>
    <property type="evidence" value="ECO:0007669"/>
    <property type="project" value="UniProtKB-ARBA"/>
</dbReference>
<dbReference type="Pfam" id="PF02225">
    <property type="entry name" value="PA"/>
    <property type="match status" value="1"/>
</dbReference>
<dbReference type="GO" id="GO:0042500">
    <property type="term" value="F:aspartic endopeptidase activity, intramembrane cleaving"/>
    <property type="evidence" value="ECO:0007669"/>
    <property type="project" value="InterPro"/>
</dbReference>
<evidence type="ECO:0000256" key="9">
    <source>
        <dbReference type="ARBA" id="ARBA00012759"/>
    </source>
</evidence>
<dbReference type="InterPro" id="IPR006639">
    <property type="entry name" value="Preselin/SPP"/>
</dbReference>
<dbReference type="Gene3D" id="1.20.5.1010">
    <property type="entry name" value="TRPM, tetramerisation domain"/>
    <property type="match status" value="1"/>
</dbReference>
<evidence type="ECO:0000256" key="27">
    <source>
        <dbReference type="ARBA" id="ARBA00022837"/>
    </source>
</evidence>
<feature type="transmembrane region" description="Helical" evidence="45">
    <location>
        <begin position="121"/>
        <end position="146"/>
    </location>
</feature>
<dbReference type="PANTHER" id="PTHR13800:SF8">
    <property type="entry name" value="TRANSIENT RECEPTOR POTENTIAL CATION CHANNEL SUBFAMILY M MEMBER 7"/>
    <property type="match status" value="1"/>
</dbReference>
<dbReference type="InterPro" id="IPR050927">
    <property type="entry name" value="TRPM"/>
</dbReference>
<dbReference type="GO" id="GO:0005634">
    <property type="term" value="C:nucleus"/>
    <property type="evidence" value="ECO:0007669"/>
    <property type="project" value="UniProtKB-SubCell"/>
</dbReference>
<feature type="compositionally biased region" description="Low complexity" evidence="44">
    <location>
        <begin position="1428"/>
        <end position="1440"/>
    </location>
</feature>
<evidence type="ECO:0000256" key="35">
    <source>
        <dbReference type="ARBA" id="ARBA00023306"/>
    </source>
</evidence>
<evidence type="ECO:0000256" key="20">
    <source>
        <dbReference type="ARBA" id="ARBA00022723"/>
    </source>
</evidence>
<evidence type="ECO:0000256" key="2">
    <source>
        <dbReference type="ARBA" id="ARBA00004123"/>
    </source>
</evidence>